<feature type="region of interest" description="Disordered" evidence="1">
    <location>
        <begin position="1"/>
        <end position="63"/>
    </location>
</feature>
<evidence type="ECO:0000256" key="1">
    <source>
        <dbReference type="SAM" id="MobiDB-lite"/>
    </source>
</evidence>
<reference evidence="2 3" key="1">
    <citation type="submission" date="2016-07" db="EMBL/GenBank/DDBJ databases">
        <title>Draft genome of the white-rot fungus Obba rivulosa 3A-2.</title>
        <authorList>
            <consortium name="DOE Joint Genome Institute"/>
            <person name="Miettinen O."/>
            <person name="Riley R."/>
            <person name="Acob R."/>
            <person name="Barry K."/>
            <person name="Cullen D."/>
            <person name="De Vries R."/>
            <person name="Hainaut M."/>
            <person name="Hatakka A."/>
            <person name="Henrissat B."/>
            <person name="Hilden K."/>
            <person name="Kuo R."/>
            <person name="Labutti K."/>
            <person name="Lipzen A."/>
            <person name="Makela M.R."/>
            <person name="Sandor L."/>
            <person name="Spatafora J.W."/>
            <person name="Grigoriev I.V."/>
            <person name="Hibbett D.S."/>
        </authorList>
    </citation>
    <scope>NUCLEOTIDE SEQUENCE [LARGE SCALE GENOMIC DNA]</scope>
    <source>
        <strain evidence="2 3">3A-2</strain>
    </source>
</reference>
<organism evidence="2 3">
    <name type="scientific">Obba rivulosa</name>
    <dbReference type="NCBI Taxonomy" id="1052685"/>
    <lineage>
        <taxon>Eukaryota</taxon>
        <taxon>Fungi</taxon>
        <taxon>Dikarya</taxon>
        <taxon>Basidiomycota</taxon>
        <taxon>Agaricomycotina</taxon>
        <taxon>Agaricomycetes</taxon>
        <taxon>Polyporales</taxon>
        <taxon>Gelatoporiaceae</taxon>
        <taxon>Obba</taxon>
    </lineage>
</organism>
<dbReference type="AlphaFoldDB" id="A0A8E2AV48"/>
<sequence>MWRRDTLYSPPRSHPSPVHAPLPSRSALHTFREPLPPRTPQTTRNNATTEKVANQRDDAGGARLAMRGSAMRRRVAAVPMARLVYNGYVCDVCEGRKLDESTRWIQDVVCTIR</sequence>
<dbReference type="EMBL" id="KV722383">
    <property type="protein sequence ID" value="OCH91578.1"/>
    <property type="molecule type" value="Genomic_DNA"/>
</dbReference>
<keyword evidence="3" id="KW-1185">Reference proteome</keyword>
<accession>A0A8E2AV48</accession>
<evidence type="ECO:0000313" key="2">
    <source>
        <dbReference type="EMBL" id="OCH91578.1"/>
    </source>
</evidence>
<evidence type="ECO:0000313" key="3">
    <source>
        <dbReference type="Proteomes" id="UP000250043"/>
    </source>
</evidence>
<dbReference type="Proteomes" id="UP000250043">
    <property type="component" value="Unassembled WGS sequence"/>
</dbReference>
<feature type="compositionally biased region" description="Polar residues" evidence="1">
    <location>
        <begin position="40"/>
        <end position="52"/>
    </location>
</feature>
<proteinExistence type="predicted"/>
<name>A0A8E2AV48_9APHY</name>
<gene>
    <name evidence="2" type="ORF">OBBRIDRAFT_792176</name>
</gene>
<protein>
    <submittedName>
        <fullName evidence="2">Uncharacterized protein</fullName>
    </submittedName>
</protein>